<feature type="region of interest" description="Disordered" evidence="1">
    <location>
        <begin position="1"/>
        <end position="67"/>
    </location>
</feature>
<feature type="compositionally biased region" description="Polar residues" evidence="1">
    <location>
        <begin position="10"/>
        <end position="20"/>
    </location>
</feature>
<reference evidence="2 3" key="1">
    <citation type="submission" date="2015-09" db="EMBL/GenBank/DDBJ databases">
        <title>Genome announcement of multiple Pseudomonas syringae strains.</title>
        <authorList>
            <person name="Thakur S."/>
            <person name="Wang P.W."/>
            <person name="Gong Y."/>
            <person name="Weir B.S."/>
            <person name="Guttman D.S."/>
        </authorList>
    </citation>
    <scope>NUCLEOTIDE SEQUENCE [LARGE SCALE GENOMIC DNA]</scope>
    <source>
        <strain evidence="2 3">ICMP3882</strain>
    </source>
</reference>
<dbReference type="EMBL" id="LJRF01000052">
    <property type="protein sequence ID" value="KPY49664.1"/>
    <property type="molecule type" value="Genomic_DNA"/>
</dbReference>
<protein>
    <submittedName>
        <fullName evidence="2">Uncharacterized protein</fullName>
    </submittedName>
</protein>
<comment type="caution">
    <text evidence="2">The sequence shown here is derived from an EMBL/GenBank/DDBJ whole genome shotgun (WGS) entry which is preliminary data.</text>
</comment>
<proteinExistence type="predicted"/>
<feature type="compositionally biased region" description="Basic and acidic residues" evidence="1">
    <location>
        <begin position="48"/>
        <end position="67"/>
    </location>
</feature>
<accession>A0A0N8SQN2</accession>
<dbReference type="AlphaFoldDB" id="A0A0N8SQN2"/>
<evidence type="ECO:0000256" key="1">
    <source>
        <dbReference type="SAM" id="MobiDB-lite"/>
    </source>
</evidence>
<evidence type="ECO:0000313" key="2">
    <source>
        <dbReference type="EMBL" id="KPY49664.1"/>
    </source>
</evidence>
<dbReference type="PATRIC" id="fig|55398.3.peg.3820"/>
<evidence type="ECO:0000313" key="3">
    <source>
        <dbReference type="Proteomes" id="UP000050554"/>
    </source>
</evidence>
<name>A0A0N8SQN2_PSESI</name>
<gene>
    <name evidence="2" type="ORF">ALO47_03033</name>
</gene>
<feature type="compositionally biased region" description="Polar residues" evidence="1">
    <location>
        <begin position="33"/>
        <end position="47"/>
    </location>
</feature>
<organism evidence="2 3">
    <name type="scientific">Pseudomonas syringae pv. ribicola</name>
    <dbReference type="NCBI Taxonomy" id="55398"/>
    <lineage>
        <taxon>Bacteria</taxon>
        <taxon>Pseudomonadati</taxon>
        <taxon>Pseudomonadota</taxon>
        <taxon>Gammaproteobacteria</taxon>
        <taxon>Pseudomonadales</taxon>
        <taxon>Pseudomonadaceae</taxon>
        <taxon>Pseudomonas</taxon>
    </lineage>
</organism>
<dbReference type="Proteomes" id="UP000050554">
    <property type="component" value="Unassembled WGS sequence"/>
</dbReference>
<sequence length="67" mass="7904">MSPISDRDQNNCSEYANTPPSHAVYERRMENVANLTTKNRQSKGQHSPQRDIQPDNTYEHLERRNLY</sequence>